<gene>
    <name evidence="1" type="ORF">METZ01_LOCUS402966</name>
</gene>
<name>A0A382VUC7_9ZZZZ</name>
<evidence type="ECO:0000313" key="1">
    <source>
        <dbReference type="EMBL" id="SVD50112.1"/>
    </source>
</evidence>
<organism evidence="1">
    <name type="scientific">marine metagenome</name>
    <dbReference type="NCBI Taxonomy" id="408172"/>
    <lineage>
        <taxon>unclassified sequences</taxon>
        <taxon>metagenomes</taxon>
        <taxon>ecological metagenomes</taxon>
    </lineage>
</organism>
<sequence>MKTFKQYIAEIGVDPFKIVGKPAWTESLSTMLFDLPRAGIKDIKIPLSPAIMRRIWPKPVRTTVFHLTDYDGLGKLKKMQGGKRSISAFFNIDDIVIQTGIKSEGGYIAEMDADILVASQDDISSQPDKTGRRWVTLSSLMNKPTDPDPGLG</sequence>
<proteinExistence type="predicted"/>
<dbReference type="EMBL" id="UINC01154688">
    <property type="protein sequence ID" value="SVD50112.1"/>
    <property type="molecule type" value="Genomic_DNA"/>
</dbReference>
<feature type="non-terminal residue" evidence="1">
    <location>
        <position position="152"/>
    </location>
</feature>
<protein>
    <submittedName>
        <fullName evidence="1">Uncharacterized protein</fullName>
    </submittedName>
</protein>
<dbReference type="AlphaFoldDB" id="A0A382VUC7"/>
<accession>A0A382VUC7</accession>
<reference evidence="1" key="1">
    <citation type="submission" date="2018-05" db="EMBL/GenBank/DDBJ databases">
        <authorList>
            <person name="Lanie J.A."/>
            <person name="Ng W.-L."/>
            <person name="Kazmierczak K.M."/>
            <person name="Andrzejewski T.M."/>
            <person name="Davidsen T.M."/>
            <person name="Wayne K.J."/>
            <person name="Tettelin H."/>
            <person name="Glass J.I."/>
            <person name="Rusch D."/>
            <person name="Podicherti R."/>
            <person name="Tsui H.-C.T."/>
            <person name="Winkler M.E."/>
        </authorList>
    </citation>
    <scope>NUCLEOTIDE SEQUENCE</scope>
</reference>